<keyword evidence="6 7" id="KW-0326">Glycosidase</keyword>
<dbReference type="RefSeq" id="XP_028969119.1">
    <property type="nucleotide sequence ID" value="XM_029113286.1"/>
</dbReference>
<dbReference type="GO" id="GO:0019391">
    <property type="term" value="P:glucuronoside catabolic process"/>
    <property type="evidence" value="ECO:0007669"/>
    <property type="project" value="TreeGrafter"/>
</dbReference>
<sequence>MRVVVLSALCFGCCQALLYPKETPSRDVRRLDGIWKFKLAPIDDPNRGFVDYWFKRDWDKFAIPYEPIAVPASYNDLTQNAAVRDHVGNAWYQRNFFVPSHWRSKRVVLNFGSVHYNAVVYVNGVKAMEHTIGHLPFEAEVGSHLNPVESPDNLITVVINNTLTLYTLPQGSLTLKINDTDYPPFYYKNVGNFDFFNYAGIHRGVFLYSTEKTFISDVLIRTEEANEKQSAISVNVTVSGKDASRTSCDIIILNKGGRKVNSMSACSGRILMENATLWWPYTHSSIPGYQYTLIVSLRITSGVIGDVYPVKFGIRTVVTSNNQILLNGKPFYFTGFGKHEDADVRGKGLDLPLIVKDVNLMKWLGANSFRTSHYPYSEELMDMCDEMGIVVIDECPAVGLESFNDVVLALHKNALIELISRDKNRPSVFMWSIANEPQSNQPASERYFSEIAKLVKSLDESRPVTAAINQNPSLEFAAQFLDVIMFNKYASWYSDAGALEVVRRQVINTGRRWLAKHNKPVMMSEYGADTVPGLHASPAWMFSEDYQTELIMEHHRAFDDLRAQGGFVGEHIWNFADFMTAQGLTRVFGNRKGILTRERQPKAAARVIRCRYRTIGNLTRNDDSFYCPVTATQRHPHTEF</sequence>
<gene>
    <name evidence="13" type="primary">LOC100898398</name>
</gene>
<accession>A0AAJ7SI75</accession>
<dbReference type="GO" id="GO:0005975">
    <property type="term" value="P:carbohydrate metabolic process"/>
    <property type="evidence" value="ECO:0007669"/>
    <property type="project" value="InterPro"/>
</dbReference>
<comment type="subunit">
    <text evidence="7">Homotetramer.</text>
</comment>
<evidence type="ECO:0000256" key="6">
    <source>
        <dbReference type="ARBA" id="ARBA00023295"/>
    </source>
</evidence>
<dbReference type="EC" id="3.2.1.31" evidence="3 7"/>
<dbReference type="SUPFAM" id="SSF49303">
    <property type="entry name" value="beta-Galactosidase/glucuronidase domain"/>
    <property type="match status" value="1"/>
</dbReference>
<keyword evidence="5 7" id="KW-0378">Hydrolase</keyword>
<keyword evidence="8" id="KW-0732">Signal</keyword>
<evidence type="ECO:0000313" key="13">
    <source>
        <dbReference type="RefSeq" id="XP_028969119.1"/>
    </source>
</evidence>
<dbReference type="PANTHER" id="PTHR10066:SF67">
    <property type="entry name" value="BETA-GLUCURONIDASE"/>
    <property type="match status" value="1"/>
</dbReference>
<dbReference type="PROSITE" id="PS00608">
    <property type="entry name" value="GLYCOSYL_HYDROL_F2_2"/>
    <property type="match status" value="1"/>
</dbReference>
<dbReference type="Pfam" id="PF02836">
    <property type="entry name" value="Glyco_hydro_2_C"/>
    <property type="match status" value="1"/>
</dbReference>
<feature type="domain" description="Glycoside hydrolase family 2 immunoglobulin-like beta-sandwich" evidence="9">
    <location>
        <begin position="213"/>
        <end position="315"/>
    </location>
</feature>
<feature type="chain" id="PRO_5042570981" description="Beta-glucuronidase" evidence="8">
    <location>
        <begin position="17"/>
        <end position="640"/>
    </location>
</feature>
<evidence type="ECO:0000256" key="8">
    <source>
        <dbReference type="SAM" id="SignalP"/>
    </source>
</evidence>
<dbReference type="SUPFAM" id="SSF49785">
    <property type="entry name" value="Galactose-binding domain-like"/>
    <property type="match status" value="1"/>
</dbReference>
<dbReference type="InterPro" id="IPR006103">
    <property type="entry name" value="Glyco_hydro_2_cat"/>
</dbReference>
<dbReference type="GO" id="GO:0005615">
    <property type="term" value="C:extracellular space"/>
    <property type="evidence" value="ECO:0007669"/>
    <property type="project" value="TreeGrafter"/>
</dbReference>
<evidence type="ECO:0000259" key="11">
    <source>
        <dbReference type="Pfam" id="PF02837"/>
    </source>
</evidence>
<comment type="function">
    <text evidence="1 7">Plays an important role in the degradation of dermatan and keratan sulfates.</text>
</comment>
<evidence type="ECO:0000313" key="12">
    <source>
        <dbReference type="Proteomes" id="UP000694867"/>
    </source>
</evidence>
<dbReference type="GO" id="GO:0004566">
    <property type="term" value="F:beta-glucuronidase activity"/>
    <property type="evidence" value="ECO:0007669"/>
    <property type="project" value="UniProtKB-EC"/>
</dbReference>
<comment type="similarity">
    <text evidence="2 7">Belongs to the glycosyl hydrolase 2 family.</text>
</comment>
<dbReference type="InterPro" id="IPR023232">
    <property type="entry name" value="Glyco_hydro_2_AS"/>
</dbReference>
<proteinExistence type="inferred from homology"/>
<dbReference type="PROSITE" id="PS00719">
    <property type="entry name" value="GLYCOSYL_HYDROL_F2_1"/>
    <property type="match status" value="1"/>
</dbReference>
<evidence type="ECO:0000256" key="3">
    <source>
        <dbReference type="ARBA" id="ARBA00012761"/>
    </source>
</evidence>
<dbReference type="InterPro" id="IPR023230">
    <property type="entry name" value="Glyco_hydro_2_CS"/>
</dbReference>
<keyword evidence="12" id="KW-1185">Reference proteome</keyword>
<feature type="domain" description="Glycosyl hydrolases family 2 sugar binding" evidence="11">
    <location>
        <begin position="29"/>
        <end position="210"/>
    </location>
</feature>
<dbReference type="FunFam" id="3.20.20.80:FF:000029">
    <property type="entry name" value="Beta-glucuronidase"/>
    <property type="match status" value="1"/>
</dbReference>
<evidence type="ECO:0000259" key="9">
    <source>
        <dbReference type="Pfam" id="PF00703"/>
    </source>
</evidence>
<dbReference type="SUPFAM" id="SSF51445">
    <property type="entry name" value="(Trans)glycosidases"/>
    <property type="match status" value="1"/>
</dbReference>
<dbReference type="GeneID" id="100898398"/>
<evidence type="ECO:0000256" key="5">
    <source>
        <dbReference type="ARBA" id="ARBA00022801"/>
    </source>
</evidence>
<dbReference type="NCBIfam" id="NF007538">
    <property type="entry name" value="PRK10150.1"/>
    <property type="match status" value="1"/>
</dbReference>
<name>A0AAJ7SI75_9ACAR</name>
<dbReference type="KEGG" id="goe:100898398"/>
<organism evidence="12 13">
    <name type="scientific">Galendromus occidentalis</name>
    <name type="common">western predatory mite</name>
    <dbReference type="NCBI Taxonomy" id="34638"/>
    <lineage>
        <taxon>Eukaryota</taxon>
        <taxon>Metazoa</taxon>
        <taxon>Ecdysozoa</taxon>
        <taxon>Arthropoda</taxon>
        <taxon>Chelicerata</taxon>
        <taxon>Arachnida</taxon>
        <taxon>Acari</taxon>
        <taxon>Parasitiformes</taxon>
        <taxon>Mesostigmata</taxon>
        <taxon>Gamasina</taxon>
        <taxon>Phytoseioidea</taxon>
        <taxon>Phytoseiidae</taxon>
        <taxon>Typhlodrominae</taxon>
        <taxon>Galendromus</taxon>
    </lineage>
</organism>
<dbReference type="Gene3D" id="3.20.20.80">
    <property type="entry name" value="Glycosidases"/>
    <property type="match status" value="1"/>
</dbReference>
<dbReference type="Gene3D" id="2.60.120.260">
    <property type="entry name" value="Galactose-binding domain-like"/>
    <property type="match status" value="1"/>
</dbReference>
<evidence type="ECO:0000256" key="1">
    <source>
        <dbReference type="ARBA" id="ARBA00003025"/>
    </source>
</evidence>
<dbReference type="InterPro" id="IPR006101">
    <property type="entry name" value="Glyco_hydro_2"/>
</dbReference>
<reference evidence="13" key="1">
    <citation type="submission" date="2025-08" db="UniProtKB">
        <authorList>
            <consortium name="RefSeq"/>
        </authorList>
    </citation>
    <scope>IDENTIFICATION</scope>
</reference>
<evidence type="ECO:0000256" key="7">
    <source>
        <dbReference type="RuleBase" id="RU361154"/>
    </source>
</evidence>
<feature type="domain" description="Glycoside hydrolase family 2 catalytic" evidence="10">
    <location>
        <begin position="320"/>
        <end position="615"/>
    </location>
</feature>
<dbReference type="InterPro" id="IPR036156">
    <property type="entry name" value="Beta-gal/glucu_dom_sf"/>
</dbReference>
<dbReference type="GO" id="GO:0030246">
    <property type="term" value="F:carbohydrate binding"/>
    <property type="evidence" value="ECO:0007669"/>
    <property type="project" value="TreeGrafter"/>
</dbReference>
<dbReference type="InterPro" id="IPR006104">
    <property type="entry name" value="Glyco_hydro_2_N"/>
</dbReference>
<keyword evidence="7" id="KW-0458">Lysosome</keyword>
<evidence type="ECO:0000256" key="2">
    <source>
        <dbReference type="ARBA" id="ARBA00007401"/>
    </source>
</evidence>
<dbReference type="PRINTS" id="PR00132">
    <property type="entry name" value="GLHYDRLASE2"/>
</dbReference>
<comment type="catalytic activity">
    <reaction evidence="7">
        <text>a beta-D-glucuronoside + H2O = D-glucuronate + an alcohol</text>
        <dbReference type="Rhea" id="RHEA:17633"/>
        <dbReference type="ChEBI" id="CHEBI:15377"/>
        <dbReference type="ChEBI" id="CHEBI:30879"/>
        <dbReference type="ChEBI" id="CHEBI:58720"/>
        <dbReference type="ChEBI" id="CHEBI:83411"/>
        <dbReference type="EC" id="3.2.1.31"/>
    </reaction>
</comment>
<dbReference type="InterPro" id="IPR013783">
    <property type="entry name" value="Ig-like_fold"/>
</dbReference>
<dbReference type="FunFam" id="2.60.120.260:FF:000027">
    <property type="entry name" value="Beta-glucuronidase"/>
    <property type="match status" value="1"/>
</dbReference>
<evidence type="ECO:0000256" key="4">
    <source>
        <dbReference type="ARBA" id="ARBA00016205"/>
    </source>
</evidence>
<dbReference type="InterPro" id="IPR017853">
    <property type="entry name" value="GH"/>
</dbReference>
<dbReference type="Proteomes" id="UP000694867">
    <property type="component" value="Unplaced"/>
</dbReference>
<dbReference type="InterPro" id="IPR006102">
    <property type="entry name" value="Ig-like_GH2"/>
</dbReference>
<dbReference type="InterPro" id="IPR008979">
    <property type="entry name" value="Galactose-bd-like_sf"/>
</dbReference>
<evidence type="ECO:0000259" key="10">
    <source>
        <dbReference type="Pfam" id="PF02836"/>
    </source>
</evidence>
<dbReference type="Pfam" id="PF02837">
    <property type="entry name" value="Glyco_hydro_2_N"/>
    <property type="match status" value="1"/>
</dbReference>
<feature type="signal peptide" evidence="8">
    <location>
        <begin position="1"/>
        <end position="16"/>
    </location>
</feature>
<protein>
    <recommendedName>
        <fullName evidence="4 7">Beta-glucuronidase</fullName>
        <ecNumber evidence="3 7">3.2.1.31</ecNumber>
    </recommendedName>
</protein>
<dbReference type="PANTHER" id="PTHR10066">
    <property type="entry name" value="BETA-GLUCURONIDASE"/>
    <property type="match status" value="1"/>
</dbReference>
<comment type="activity regulation">
    <text evidence="7">Inhibited by L-aspartic acid.</text>
</comment>
<dbReference type="Gene3D" id="2.60.40.10">
    <property type="entry name" value="Immunoglobulins"/>
    <property type="match status" value="1"/>
</dbReference>
<dbReference type="Pfam" id="PF00703">
    <property type="entry name" value="Glyco_hydro_2"/>
    <property type="match status" value="1"/>
</dbReference>
<dbReference type="AlphaFoldDB" id="A0AAJ7SI75"/>